<feature type="domain" description="Helix-turn-helix" evidence="1">
    <location>
        <begin position="66"/>
        <end position="115"/>
    </location>
</feature>
<proteinExistence type="predicted"/>
<dbReference type="NCBIfam" id="TIGR01764">
    <property type="entry name" value="excise"/>
    <property type="match status" value="1"/>
</dbReference>
<protein>
    <submittedName>
        <fullName evidence="2">Excisionase</fullName>
    </submittedName>
</protein>
<dbReference type="EMBL" id="UFXQ01000001">
    <property type="protein sequence ID" value="STC69280.1"/>
    <property type="molecule type" value="Genomic_DNA"/>
</dbReference>
<organism evidence="2 3">
    <name type="scientific">Corynebacterium pilosum</name>
    <dbReference type="NCBI Taxonomy" id="35756"/>
    <lineage>
        <taxon>Bacteria</taxon>
        <taxon>Bacillati</taxon>
        <taxon>Actinomycetota</taxon>
        <taxon>Actinomycetes</taxon>
        <taxon>Mycobacteriales</taxon>
        <taxon>Corynebacteriaceae</taxon>
        <taxon>Corynebacterium</taxon>
    </lineage>
</organism>
<dbReference type="GO" id="GO:0003677">
    <property type="term" value="F:DNA binding"/>
    <property type="evidence" value="ECO:0007669"/>
    <property type="project" value="InterPro"/>
</dbReference>
<name>A0A376CLF8_9CORY</name>
<dbReference type="RefSeq" id="WP_018582409.1">
    <property type="nucleotide sequence ID" value="NZ_LDYD01000006.1"/>
</dbReference>
<accession>A0A376CLF8</accession>
<dbReference type="STRING" id="35756.GCA_001044155_01228"/>
<dbReference type="Gene3D" id="1.10.10.60">
    <property type="entry name" value="Homeodomain-like"/>
    <property type="match status" value="1"/>
</dbReference>
<sequence>MTTQAVPTIELTDTIQEQAEQVVSRNQTASELIEDSIPRELADLINAVLHAAANGETITISRLPEVLTTTEAARQLGISRPTLMKKIKNGEIDSFKVGTHTRLKAEAVFEYRKKRYADAKKAFEEMRELDEEIFD</sequence>
<evidence type="ECO:0000313" key="3">
    <source>
        <dbReference type="Proteomes" id="UP000254467"/>
    </source>
</evidence>
<dbReference type="Pfam" id="PF12728">
    <property type="entry name" value="HTH_17"/>
    <property type="match status" value="1"/>
</dbReference>
<dbReference type="InterPro" id="IPR010093">
    <property type="entry name" value="SinI_DNA-bd"/>
</dbReference>
<dbReference type="Proteomes" id="UP000254467">
    <property type="component" value="Unassembled WGS sequence"/>
</dbReference>
<dbReference type="InterPro" id="IPR041657">
    <property type="entry name" value="HTH_17"/>
</dbReference>
<gene>
    <name evidence="2" type="ORF">NCTC11862_01065</name>
</gene>
<reference evidence="2 3" key="1">
    <citation type="submission" date="2018-06" db="EMBL/GenBank/DDBJ databases">
        <authorList>
            <consortium name="Pathogen Informatics"/>
            <person name="Doyle S."/>
        </authorList>
    </citation>
    <scope>NUCLEOTIDE SEQUENCE [LARGE SCALE GENOMIC DNA]</scope>
    <source>
        <strain evidence="2 3">NCTC11862</strain>
    </source>
</reference>
<evidence type="ECO:0000313" key="2">
    <source>
        <dbReference type="EMBL" id="STC69280.1"/>
    </source>
</evidence>
<evidence type="ECO:0000259" key="1">
    <source>
        <dbReference type="Pfam" id="PF12728"/>
    </source>
</evidence>
<dbReference type="AlphaFoldDB" id="A0A376CLF8"/>
<keyword evidence="3" id="KW-1185">Reference proteome</keyword>